<dbReference type="AlphaFoldDB" id="A0A9I9CNG0"/>
<dbReference type="EnsemblPlants" id="MELO3C006213.2.1">
    <property type="protein sequence ID" value="MELO3C006213.2.1"/>
    <property type="gene ID" value="MELO3C006213.2"/>
</dbReference>
<evidence type="ECO:0000313" key="1">
    <source>
        <dbReference type="EnsemblPlants" id="MELO3C006213.2.1"/>
    </source>
</evidence>
<proteinExistence type="predicted"/>
<reference evidence="1" key="1">
    <citation type="submission" date="2023-03" db="UniProtKB">
        <authorList>
            <consortium name="EnsemblPlants"/>
        </authorList>
    </citation>
    <scope>IDENTIFICATION</scope>
</reference>
<name>A0A9I9CNG0_CUCME</name>
<organism evidence="1">
    <name type="scientific">Cucumis melo</name>
    <name type="common">Muskmelon</name>
    <dbReference type="NCBI Taxonomy" id="3656"/>
    <lineage>
        <taxon>Eukaryota</taxon>
        <taxon>Viridiplantae</taxon>
        <taxon>Streptophyta</taxon>
        <taxon>Embryophyta</taxon>
        <taxon>Tracheophyta</taxon>
        <taxon>Spermatophyta</taxon>
        <taxon>Magnoliopsida</taxon>
        <taxon>eudicotyledons</taxon>
        <taxon>Gunneridae</taxon>
        <taxon>Pentapetalae</taxon>
        <taxon>rosids</taxon>
        <taxon>fabids</taxon>
        <taxon>Cucurbitales</taxon>
        <taxon>Cucurbitaceae</taxon>
        <taxon>Benincaseae</taxon>
        <taxon>Cucumis</taxon>
    </lineage>
</organism>
<sequence>MKIKTKGFSQIWRRLLQDTTILIIMDIHHHRTVELDIPLRVGIRRLAIPRQAILLTVDILIQPILIRVDTPLLAILAPIITLAMDTDMDTVWVDCWLVEQLLLQLLMALTILLMHVHLGSATESSNMENLVSVGSMEASSGDSRNGSDEFATTSYLMYIGYHEF</sequence>
<accession>A0A9I9CNG0</accession>
<dbReference type="Gramene" id="MELO3C006213.2.1">
    <property type="protein sequence ID" value="MELO3C006213.2.1"/>
    <property type="gene ID" value="MELO3C006213.2"/>
</dbReference>
<protein>
    <submittedName>
        <fullName evidence="1">Uncharacterized protein</fullName>
    </submittedName>
</protein>